<dbReference type="Pfam" id="PF17919">
    <property type="entry name" value="RT_RNaseH_2"/>
    <property type="match status" value="1"/>
</dbReference>
<keyword evidence="1" id="KW-0472">Membrane</keyword>
<dbReference type="Gene3D" id="3.10.10.10">
    <property type="entry name" value="HIV Type 1 Reverse Transcriptase, subunit A, domain 1"/>
    <property type="match status" value="1"/>
</dbReference>
<protein>
    <recommendedName>
        <fullName evidence="2">Reverse transcriptase/retrotransposon-derived protein RNase H-like domain-containing protein</fullName>
    </recommendedName>
</protein>
<feature type="transmembrane region" description="Helical" evidence="1">
    <location>
        <begin position="168"/>
        <end position="187"/>
    </location>
</feature>
<dbReference type="InterPro" id="IPR041577">
    <property type="entry name" value="RT_RNaseH_2"/>
</dbReference>
<dbReference type="InterPro" id="IPR043502">
    <property type="entry name" value="DNA/RNA_pol_sf"/>
</dbReference>
<comment type="caution">
    <text evidence="3">The sequence shown here is derived from an EMBL/GenBank/DDBJ whole genome shotgun (WGS) entry which is preliminary data.</text>
</comment>
<evidence type="ECO:0000259" key="2">
    <source>
        <dbReference type="Pfam" id="PF17919"/>
    </source>
</evidence>
<name>A0A438G1R4_VITVI</name>
<evidence type="ECO:0000313" key="3">
    <source>
        <dbReference type="EMBL" id="RVW66152.1"/>
    </source>
</evidence>
<proteinExistence type="predicted"/>
<dbReference type="SUPFAM" id="SSF56672">
    <property type="entry name" value="DNA/RNA polymerases"/>
    <property type="match status" value="2"/>
</dbReference>
<gene>
    <name evidence="3" type="ORF">CK203_007408</name>
</gene>
<organism evidence="3 4">
    <name type="scientific">Vitis vinifera</name>
    <name type="common">Grape</name>
    <dbReference type="NCBI Taxonomy" id="29760"/>
    <lineage>
        <taxon>Eukaryota</taxon>
        <taxon>Viridiplantae</taxon>
        <taxon>Streptophyta</taxon>
        <taxon>Embryophyta</taxon>
        <taxon>Tracheophyta</taxon>
        <taxon>Spermatophyta</taxon>
        <taxon>Magnoliopsida</taxon>
        <taxon>eudicotyledons</taxon>
        <taxon>Gunneridae</taxon>
        <taxon>Pentapetalae</taxon>
        <taxon>rosids</taxon>
        <taxon>Vitales</taxon>
        <taxon>Vitaceae</taxon>
        <taxon>Viteae</taxon>
        <taxon>Vitis</taxon>
    </lineage>
</organism>
<dbReference type="EMBL" id="QGNW01000684">
    <property type="protein sequence ID" value="RVW66152.1"/>
    <property type="molecule type" value="Genomic_DNA"/>
</dbReference>
<feature type="domain" description="Reverse transcriptase/retrotransposon-derived protein RNase H-like" evidence="2">
    <location>
        <begin position="138"/>
        <end position="210"/>
    </location>
</feature>
<keyword evidence="1" id="KW-0812">Transmembrane</keyword>
<evidence type="ECO:0000313" key="4">
    <source>
        <dbReference type="Proteomes" id="UP000288805"/>
    </source>
</evidence>
<sequence length="216" mass="25258">MLQQNKDVFTWTHSDMPKIYPSIVSHRLNTIPSSRPIFQKIQHFHPNKQRIIQSEVDKLLAAGFIREVEYPDWVYGNKEESKSTQINKSHHRDVCSEQQEGVAMPHRSPSCTKMFHSPFHRQAKVILPHTKGASAIGWTDKCGREFYEVKSYLTQPLILSSPQSGEQLYMYLAMFDCAISVVLFHYIRDKEQRLVYYVNKAMVDVKTDTPRWSKRI</sequence>
<dbReference type="Proteomes" id="UP000288805">
    <property type="component" value="Unassembled WGS sequence"/>
</dbReference>
<accession>A0A438G1R4</accession>
<keyword evidence="1" id="KW-1133">Transmembrane helix</keyword>
<reference evidence="3 4" key="1">
    <citation type="journal article" date="2018" name="PLoS Genet.">
        <title>Population sequencing reveals clonal diversity and ancestral inbreeding in the grapevine cultivar Chardonnay.</title>
        <authorList>
            <person name="Roach M.J."/>
            <person name="Johnson D.L."/>
            <person name="Bohlmann J."/>
            <person name="van Vuuren H.J."/>
            <person name="Jones S.J."/>
            <person name="Pretorius I.S."/>
            <person name="Schmidt S.A."/>
            <person name="Borneman A.R."/>
        </authorList>
    </citation>
    <scope>NUCLEOTIDE SEQUENCE [LARGE SCALE GENOMIC DNA]</scope>
    <source>
        <strain evidence="4">cv. Chardonnay</strain>
        <tissue evidence="3">Leaf</tissue>
    </source>
</reference>
<evidence type="ECO:0000256" key="1">
    <source>
        <dbReference type="SAM" id="Phobius"/>
    </source>
</evidence>
<dbReference type="AlphaFoldDB" id="A0A438G1R4"/>